<dbReference type="Proteomes" id="UP001150217">
    <property type="component" value="Unassembled WGS sequence"/>
</dbReference>
<feature type="compositionally biased region" description="Basic and acidic residues" evidence="1">
    <location>
        <begin position="869"/>
        <end position="878"/>
    </location>
</feature>
<feature type="compositionally biased region" description="Polar residues" evidence="1">
    <location>
        <begin position="1049"/>
        <end position="1061"/>
    </location>
</feature>
<feature type="region of interest" description="Disordered" evidence="1">
    <location>
        <begin position="311"/>
        <end position="340"/>
    </location>
</feature>
<feature type="compositionally biased region" description="Polar residues" evidence="1">
    <location>
        <begin position="796"/>
        <end position="805"/>
    </location>
</feature>
<feature type="compositionally biased region" description="Basic and acidic residues" evidence="1">
    <location>
        <begin position="523"/>
        <end position="535"/>
    </location>
</feature>
<feature type="compositionally biased region" description="Basic and acidic residues" evidence="1">
    <location>
        <begin position="986"/>
        <end position="1005"/>
    </location>
</feature>
<reference evidence="2" key="1">
    <citation type="submission" date="2022-08" db="EMBL/GenBank/DDBJ databases">
        <title>A Global Phylogenomic Analysis of the Shiitake Genus Lentinula.</title>
        <authorList>
            <consortium name="DOE Joint Genome Institute"/>
            <person name="Sierra-Patev S."/>
            <person name="Min B."/>
            <person name="Naranjo-Ortiz M."/>
            <person name="Looney B."/>
            <person name="Konkel Z."/>
            <person name="Slot J.C."/>
            <person name="Sakamoto Y."/>
            <person name="Steenwyk J.L."/>
            <person name="Rokas A."/>
            <person name="Carro J."/>
            <person name="Camarero S."/>
            <person name="Ferreira P."/>
            <person name="Molpeceres G."/>
            <person name="Ruiz-Duenas F.J."/>
            <person name="Serrano A."/>
            <person name="Henrissat B."/>
            <person name="Drula E."/>
            <person name="Hughes K.W."/>
            <person name="Mata J.L."/>
            <person name="Ishikawa N.K."/>
            <person name="Vargas-Isla R."/>
            <person name="Ushijima S."/>
            <person name="Smith C.A."/>
            <person name="Ahrendt S."/>
            <person name="Andreopoulos W."/>
            <person name="He G."/>
            <person name="Labutti K."/>
            <person name="Lipzen A."/>
            <person name="Ng V."/>
            <person name="Riley R."/>
            <person name="Sandor L."/>
            <person name="Barry K."/>
            <person name="Martinez A.T."/>
            <person name="Xiao Y."/>
            <person name="Gibbons J.G."/>
            <person name="Terashima K."/>
            <person name="Grigoriev I.V."/>
            <person name="Hibbett D.S."/>
        </authorList>
    </citation>
    <scope>NUCLEOTIDE SEQUENCE</scope>
    <source>
        <strain evidence="2">RHP3577 ss4</strain>
    </source>
</reference>
<feature type="region of interest" description="Disordered" evidence="1">
    <location>
        <begin position="74"/>
        <end position="132"/>
    </location>
</feature>
<feature type="region of interest" description="Disordered" evidence="1">
    <location>
        <begin position="139"/>
        <end position="158"/>
    </location>
</feature>
<protein>
    <submittedName>
        <fullName evidence="2">Uncharacterized protein</fullName>
    </submittedName>
</protein>
<gene>
    <name evidence="2" type="ORF">C8R41DRAFT_913492</name>
</gene>
<feature type="region of interest" description="Disordered" evidence="1">
    <location>
        <begin position="1"/>
        <end position="60"/>
    </location>
</feature>
<feature type="region of interest" description="Disordered" evidence="1">
    <location>
        <begin position="898"/>
        <end position="917"/>
    </location>
</feature>
<feature type="compositionally biased region" description="Basic and acidic residues" evidence="1">
    <location>
        <begin position="822"/>
        <end position="861"/>
    </location>
</feature>
<accession>A0ABQ8VZP4</accession>
<evidence type="ECO:0000313" key="2">
    <source>
        <dbReference type="EMBL" id="KAJ4501491.1"/>
    </source>
</evidence>
<organism evidence="2 3">
    <name type="scientific">Lentinula lateritia</name>
    <dbReference type="NCBI Taxonomy" id="40482"/>
    <lineage>
        <taxon>Eukaryota</taxon>
        <taxon>Fungi</taxon>
        <taxon>Dikarya</taxon>
        <taxon>Basidiomycota</taxon>
        <taxon>Agaricomycotina</taxon>
        <taxon>Agaricomycetes</taxon>
        <taxon>Agaricomycetidae</taxon>
        <taxon>Agaricales</taxon>
        <taxon>Marasmiineae</taxon>
        <taxon>Omphalotaceae</taxon>
        <taxon>Lentinula</taxon>
    </lineage>
</organism>
<feature type="region of interest" description="Disordered" evidence="1">
    <location>
        <begin position="796"/>
        <end position="880"/>
    </location>
</feature>
<feature type="compositionally biased region" description="Polar residues" evidence="1">
    <location>
        <begin position="464"/>
        <end position="487"/>
    </location>
</feature>
<evidence type="ECO:0000256" key="1">
    <source>
        <dbReference type="SAM" id="MobiDB-lite"/>
    </source>
</evidence>
<dbReference type="EMBL" id="JANVFT010000002">
    <property type="protein sequence ID" value="KAJ4501491.1"/>
    <property type="molecule type" value="Genomic_DNA"/>
</dbReference>
<feature type="compositionally biased region" description="Polar residues" evidence="1">
    <location>
        <begin position="96"/>
        <end position="116"/>
    </location>
</feature>
<evidence type="ECO:0000313" key="3">
    <source>
        <dbReference type="Proteomes" id="UP001150217"/>
    </source>
</evidence>
<proteinExistence type="predicted"/>
<feature type="compositionally biased region" description="Polar residues" evidence="1">
    <location>
        <begin position="433"/>
        <end position="456"/>
    </location>
</feature>
<name>A0ABQ8VZP4_9AGAR</name>
<feature type="region of interest" description="Disordered" evidence="1">
    <location>
        <begin position="1026"/>
        <end position="1061"/>
    </location>
</feature>
<feature type="compositionally biased region" description="Polar residues" evidence="1">
    <location>
        <begin position="1"/>
        <end position="14"/>
    </location>
</feature>
<feature type="region of interest" description="Disordered" evidence="1">
    <location>
        <begin position="957"/>
        <end position="1005"/>
    </location>
</feature>
<comment type="caution">
    <text evidence="2">The sequence shown here is derived from an EMBL/GenBank/DDBJ whole genome shotgun (WGS) entry which is preliminary data.</text>
</comment>
<keyword evidence="3" id="KW-1185">Reference proteome</keyword>
<sequence length="1061" mass="119281">MATHTVPTRTNTVRYNLPDRRSPRGSMLGSPGSPEEGRAPSEHVPGGFDDNPQVEDSESGPVVSYGELMREMAPKLSNTSRGKGKRTVTAVVPRIGTTSHVPSSDNMNENRPQTGSVRPRVSNPYSSNQDANEILPSESASQVGHLEEEPNQGIDRGQSTVSMTSSIARAHQYQDTLRLRVALEMLRRDDIMKNNTSIIPEQGIEVEDVMPWLQPDLPQYQLSPPIDLHTSQIPPCTSLTITIPLSYLPKHPDAHQYAYNTLLMASPFNLAPGDLPSLAHPFSGAYTLETQLHIRPTRSYIDVLASTTPTTQYRTVPHPSLTSLRLRDPPGPPRKPSKGHHLAVLATTRSFPSSVTVLVAPFELQPAPSMLQHKPSHTKTYPKTYFDPGLTEDDFGYDTAHPNIRINWKKITETELQRYRKKYPEIGRKQSHSNRPGPSNSRSGPQQTNYQASQHRQGAGGTREQGNVNARPRNTPSPNGRNLSRDQSPPPPDPTHFRSGANRGVGAGGGPPGDPPPPGSGSSRDDHGSDDDSTRNHLQHSHGPNGPQRYGSEDPNASIEEKFEYDPTPRSEEEVLRASFQRYEQLIMFYLYGPPLNQNSAAQKAILQNIPKPGKWGGSSDYMEFEEWFMELIQWMNIADQCGPPTRFSETRGGYVLTAVDLTRTNTIGSFREGKALRWFRDEVQKVVNGLYQRFIHEASIAQVSDKFYEVTYSRKDGVKVMFSELKRWAACMPVPPDLYTFKKRVLLLVPQAMCNDMTRIEKVSAERSSVNEIMQSAISCERSDRTGKYYANAQNVNEQSQRSMRSAHKESTLPYSEDSEDKGKVKEHYKGQERSRSPKRLQVIDKRRYSVNDHNQIRHEHGQHKKDTKPMRSEDAPFTKPKQGACFDCGSLEHYRGSPQCKRAQTPPSQNPQRPKLYRIAEETQKGGEQLFRLEETTEAQEESPDEGIWVRYENSELGTPDGEPDPWGGSQYESDAADDDYLPSEDHQQHSSNDESTNDEHMHHMRDWDSFTVHWRDQLGERFGALIDQEDNQSSTEGYETAPEDAPQNNNDPTTTTAY</sequence>
<feature type="region of interest" description="Disordered" evidence="1">
    <location>
        <begin position="423"/>
        <end position="555"/>
    </location>
</feature>